<accession>A0A1M5FIY9</accession>
<dbReference type="Proteomes" id="UP000183945">
    <property type="component" value="Unassembled WGS sequence"/>
</dbReference>
<evidence type="ECO:0000313" key="2">
    <source>
        <dbReference type="Proteomes" id="UP000183945"/>
    </source>
</evidence>
<gene>
    <name evidence="1" type="ORF">SAMN05444483_103213</name>
</gene>
<reference evidence="2" key="1">
    <citation type="submission" date="2016-11" db="EMBL/GenBank/DDBJ databases">
        <authorList>
            <person name="Varghese N."/>
            <person name="Submissions S."/>
        </authorList>
    </citation>
    <scope>NUCLEOTIDE SEQUENCE [LARGE SCALE GENOMIC DNA]</scope>
    <source>
        <strain evidence="2">DSM 24579</strain>
    </source>
</reference>
<dbReference type="RefSeq" id="WP_072878154.1">
    <property type="nucleotide sequence ID" value="NZ_FQVT01000003.1"/>
</dbReference>
<evidence type="ECO:0008006" key="3">
    <source>
        <dbReference type="Google" id="ProtNLM"/>
    </source>
</evidence>
<dbReference type="EMBL" id="FQVT01000003">
    <property type="protein sequence ID" value="SHF91456.1"/>
    <property type="molecule type" value="Genomic_DNA"/>
</dbReference>
<keyword evidence="2" id="KW-1185">Reference proteome</keyword>
<protein>
    <recommendedName>
        <fullName evidence="3">7-cyano-7-deazaguanine synthase (Queuosine biosynthesis)</fullName>
    </recommendedName>
</protein>
<organism evidence="1 2">
    <name type="scientific">Salegentibacter echinorum</name>
    <dbReference type="NCBI Taxonomy" id="1073325"/>
    <lineage>
        <taxon>Bacteria</taxon>
        <taxon>Pseudomonadati</taxon>
        <taxon>Bacteroidota</taxon>
        <taxon>Flavobacteriia</taxon>
        <taxon>Flavobacteriales</taxon>
        <taxon>Flavobacteriaceae</taxon>
        <taxon>Salegentibacter</taxon>
    </lineage>
</organism>
<proteinExistence type="predicted"/>
<dbReference type="AlphaFoldDB" id="A0A1M5FIY9"/>
<sequence>MLSIEKPKLETFGRQTKISAKFTINDKENELYFEVPSDYKDFLVTENLDAFLVGLLFLALKTGNDIKLNGPVSARLYYSIRHYVIPALCMANPKLKPVDINPQGLNEKDLNVAATSGTGLSCGVDSFATYFDHIDESGSFKIEYFAFFNVGSHGAGGEETKKLFESRFEKAKKFANTVNKNIIQVDSNLHEILDMKFQSTNTLRNVSCILLFQKLFKHYYIASKNRFDYFELNDYDTQDYDALVLNLLSTESTNLYSAVAQLSRVERTNLISNFPETYDFLDVCTSSKKYKAGVNCSQCNKCLRTALTLDLLGKLPLYKDVFHIEKYERLKHNYIWHVITNKNKDQIHRNLYRLIKNKKAMDYTKIAISRAKVKLKGR</sequence>
<dbReference type="STRING" id="1073325.SAMN05444483_103213"/>
<name>A0A1M5FIY9_SALEC</name>
<dbReference type="OrthoDB" id="396512at2"/>
<evidence type="ECO:0000313" key="1">
    <source>
        <dbReference type="EMBL" id="SHF91456.1"/>
    </source>
</evidence>